<name>A0A9X3S0B0_9ACTN</name>
<dbReference type="InterPro" id="IPR008972">
    <property type="entry name" value="Cupredoxin"/>
</dbReference>
<dbReference type="EMBL" id="JAPDOD010000003">
    <property type="protein sequence ID" value="MDA0159842.1"/>
    <property type="molecule type" value="Genomic_DNA"/>
</dbReference>
<feature type="domain" description="Plastocyanin-like" evidence="3">
    <location>
        <begin position="69"/>
        <end position="181"/>
    </location>
</feature>
<keyword evidence="5" id="KW-1185">Reference proteome</keyword>
<protein>
    <submittedName>
        <fullName evidence="4">Multicopper oxidase family protein</fullName>
    </submittedName>
</protein>
<sequence length="474" mass="52168">MARGFGGIALVCSFPADKRSRPTARTSAGARAKASAPFDPFQAELTTMPVAQPVKATKTLEQYQITMRPGTADILAGQPTPILGYDGRFPGPTIHATRGREVQVTQSNQAGRNLVVHLHGGVTEHASDGHPMDIVGAGTQRVYRYANVQRGATLWYHDHSHGEVAQTLYAGLAGFYIVNDPYEDALELPRGEYDVPLMIQDRSFNADGSFRYQLDLDMGFHGDTILVNGAIAPRMKVERRLYRLRLLNASNARVYGLVLGDRRETLQIAADGGLLPRPVKRTLIPLNPAERIDVVVDFRQFGAGTEVILHNPSGEATTQAVMRFDVVKGGAEEAQVPKLLSELETLPPVNAARKFVLSFQSAGTAMWQINGQGYDMNRIDCRPRLGTTELWTFVNNSPHPHPMHLHLAHFLIRSVDGRPPGPADASWKDVVAVQPGSTVVVRPYFDYYTGVFPFHCHTAEHGDNNMMGQMEVEE</sequence>
<evidence type="ECO:0000313" key="4">
    <source>
        <dbReference type="EMBL" id="MDA0159842.1"/>
    </source>
</evidence>
<accession>A0A9X3S0B0</accession>
<proteinExistence type="inferred from homology"/>
<evidence type="ECO:0000313" key="5">
    <source>
        <dbReference type="Proteomes" id="UP001149140"/>
    </source>
</evidence>
<dbReference type="PANTHER" id="PTHR48267">
    <property type="entry name" value="CUPREDOXIN SUPERFAMILY PROTEIN"/>
    <property type="match status" value="1"/>
</dbReference>
<feature type="domain" description="Plastocyanin-like" evidence="2">
    <location>
        <begin position="364"/>
        <end position="473"/>
    </location>
</feature>
<dbReference type="InterPro" id="IPR011706">
    <property type="entry name" value="Cu-oxidase_C"/>
</dbReference>
<evidence type="ECO:0000259" key="2">
    <source>
        <dbReference type="Pfam" id="PF07731"/>
    </source>
</evidence>
<dbReference type="RefSeq" id="WP_270038607.1">
    <property type="nucleotide sequence ID" value="NZ_JAPDOD010000003.1"/>
</dbReference>
<organism evidence="4 5">
    <name type="scientific">Solirubrobacter ginsenosidimutans</name>
    <dbReference type="NCBI Taxonomy" id="490573"/>
    <lineage>
        <taxon>Bacteria</taxon>
        <taxon>Bacillati</taxon>
        <taxon>Actinomycetota</taxon>
        <taxon>Thermoleophilia</taxon>
        <taxon>Solirubrobacterales</taxon>
        <taxon>Solirubrobacteraceae</taxon>
        <taxon>Solirubrobacter</taxon>
    </lineage>
</organism>
<dbReference type="Pfam" id="PF07732">
    <property type="entry name" value="Cu-oxidase_3"/>
    <property type="match status" value="1"/>
</dbReference>
<dbReference type="AlphaFoldDB" id="A0A9X3S0B0"/>
<dbReference type="InterPro" id="IPR011707">
    <property type="entry name" value="Cu-oxidase-like_N"/>
</dbReference>
<dbReference type="InterPro" id="IPR045087">
    <property type="entry name" value="Cu-oxidase_fam"/>
</dbReference>
<comment type="caution">
    <text evidence="4">The sequence shown here is derived from an EMBL/GenBank/DDBJ whole genome shotgun (WGS) entry which is preliminary data.</text>
</comment>
<dbReference type="SUPFAM" id="SSF49503">
    <property type="entry name" value="Cupredoxins"/>
    <property type="match status" value="3"/>
</dbReference>
<dbReference type="Pfam" id="PF07731">
    <property type="entry name" value="Cu-oxidase_2"/>
    <property type="match status" value="1"/>
</dbReference>
<evidence type="ECO:0000256" key="1">
    <source>
        <dbReference type="ARBA" id="ARBA00010609"/>
    </source>
</evidence>
<dbReference type="PANTHER" id="PTHR48267:SF1">
    <property type="entry name" value="BILIRUBIN OXIDASE"/>
    <property type="match status" value="1"/>
</dbReference>
<dbReference type="Gene3D" id="2.60.40.420">
    <property type="entry name" value="Cupredoxins - blue copper proteins"/>
    <property type="match status" value="3"/>
</dbReference>
<dbReference type="Proteomes" id="UP001149140">
    <property type="component" value="Unassembled WGS sequence"/>
</dbReference>
<comment type="similarity">
    <text evidence="1">Belongs to the multicopper oxidase family.</text>
</comment>
<dbReference type="GO" id="GO:0005507">
    <property type="term" value="F:copper ion binding"/>
    <property type="evidence" value="ECO:0007669"/>
    <property type="project" value="InterPro"/>
</dbReference>
<dbReference type="GO" id="GO:0016491">
    <property type="term" value="F:oxidoreductase activity"/>
    <property type="evidence" value="ECO:0007669"/>
    <property type="project" value="InterPro"/>
</dbReference>
<evidence type="ECO:0000259" key="3">
    <source>
        <dbReference type="Pfam" id="PF07732"/>
    </source>
</evidence>
<gene>
    <name evidence="4" type="ORF">OM076_06180</name>
</gene>
<reference evidence="4" key="1">
    <citation type="submission" date="2022-10" db="EMBL/GenBank/DDBJ databases">
        <title>The WGS of Solirubrobacter ginsenosidimutans DSM 21036.</title>
        <authorList>
            <person name="Jiang Z."/>
        </authorList>
    </citation>
    <scope>NUCLEOTIDE SEQUENCE</scope>
    <source>
        <strain evidence="4">DSM 21036</strain>
    </source>
</reference>